<comment type="caution">
    <text evidence="2">The sequence shown here is derived from an EMBL/GenBank/DDBJ whole genome shotgun (WGS) entry which is preliminary data.</text>
</comment>
<accession>A0A397JUW2</accession>
<evidence type="ECO:0000256" key="1">
    <source>
        <dbReference type="SAM" id="Phobius"/>
    </source>
</evidence>
<keyword evidence="1" id="KW-1133">Transmembrane helix</keyword>
<dbReference type="EMBL" id="PQFF01000017">
    <property type="protein sequence ID" value="RHZ89024.1"/>
    <property type="molecule type" value="Genomic_DNA"/>
</dbReference>
<proteinExistence type="predicted"/>
<evidence type="ECO:0000313" key="3">
    <source>
        <dbReference type="Proteomes" id="UP000266861"/>
    </source>
</evidence>
<keyword evidence="3" id="KW-1185">Reference proteome</keyword>
<keyword evidence="1" id="KW-0472">Membrane</keyword>
<sequence>MSLIMLISWYYNLASFAQQKSSPQHSEPIGQPHFPSINSNFLNLKGTAARIKLQKIAIMRIRINEFFCIMNLIGLWVRIISYENSLMVHLE</sequence>
<keyword evidence="1" id="KW-0812">Transmembrane</keyword>
<feature type="transmembrane region" description="Helical" evidence="1">
    <location>
        <begin position="63"/>
        <end position="81"/>
    </location>
</feature>
<reference evidence="2 3" key="1">
    <citation type="submission" date="2018-08" db="EMBL/GenBank/DDBJ databases">
        <title>Genome and evolution of the arbuscular mycorrhizal fungus Diversispora epigaea (formerly Glomus versiforme) and its bacterial endosymbionts.</title>
        <authorList>
            <person name="Sun X."/>
            <person name="Fei Z."/>
            <person name="Harrison M."/>
        </authorList>
    </citation>
    <scope>NUCLEOTIDE SEQUENCE [LARGE SCALE GENOMIC DNA]</scope>
    <source>
        <strain evidence="2 3">IT104</strain>
    </source>
</reference>
<dbReference type="AlphaFoldDB" id="A0A397JUW2"/>
<protein>
    <submittedName>
        <fullName evidence="2">Uncharacterized protein</fullName>
    </submittedName>
</protein>
<dbReference type="Proteomes" id="UP000266861">
    <property type="component" value="Unassembled WGS sequence"/>
</dbReference>
<name>A0A397JUW2_9GLOM</name>
<gene>
    <name evidence="2" type="ORF">Glove_19g188</name>
</gene>
<evidence type="ECO:0000313" key="2">
    <source>
        <dbReference type="EMBL" id="RHZ89024.1"/>
    </source>
</evidence>
<organism evidence="2 3">
    <name type="scientific">Diversispora epigaea</name>
    <dbReference type="NCBI Taxonomy" id="1348612"/>
    <lineage>
        <taxon>Eukaryota</taxon>
        <taxon>Fungi</taxon>
        <taxon>Fungi incertae sedis</taxon>
        <taxon>Mucoromycota</taxon>
        <taxon>Glomeromycotina</taxon>
        <taxon>Glomeromycetes</taxon>
        <taxon>Diversisporales</taxon>
        <taxon>Diversisporaceae</taxon>
        <taxon>Diversispora</taxon>
    </lineage>
</organism>